<dbReference type="Proteomes" id="UP000179636">
    <property type="component" value="Unassembled WGS sequence"/>
</dbReference>
<feature type="region of interest" description="Disordered" evidence="1">
    <location>
        <begin position="213"/>
        <end position="241"/>
    </location>
</feature>
<proteinExistence type="predicted"/>
<evidence type="ECO:0000256" key="1">
    <source>
        <dbReference type="SAM" id="MobiDB-lite"/>
    </source>
</evidence>
<sequence>MTVRVLGSDAFDDHRQGTSNPHPVLGEVGMRRAACPVQLEQRADPDDAGRGTDALLLSSENRCEGQESTCRVARHDGAGRVRTLVQQPAVGAQTVCDGFVDSHLGVLSVLDVHHGKLRLPGKCDDDVLMCVEPTEKKPAAMQIEDGAVGKRAMSRFGCADGLDGDLTERDPADPQSPPRTKPLQPRKGIDATADRGKTILDGSVSLVGNRSVHLDEQGPAGDAVTRAGSTTRASCRHCSGG</sequence>
<reference evidence="2 3" key="1">
    <citation type="submission" date="2016-10" db="EMBL/GenBank/DDBJ databases">
        <title>Evaluation of Human, Animal and Environmental Mycobacterium chelonae Isolates by Core Genome Phylogenomic Analysis, Targeted Gene Comparison, and Anti-microbial Susceptibility Patterns: A Tale of Mistaken Identities.</title>
        <authorList>
            <person name="Fogelson S.B."/>
            <person name="Camus A.C."/>
            <person name="Lorenz W."/>
            <person name="Vasireddy R."/>
            <person name="Vasireddy S."/>
            <person name="Smith T."/>
            <person name="Brown-Elliott B.A."/>
            <person name="Wallace R.J.Jr."/>
            <person name="Hasan N.A."/>
            <person name="Reischl U."/>
            <person name="Sanchez S."/>
        </authorList>
    </citation>
    <scope>NUCLEOTIDE SEQUENCE [LARGE SCALE GENOMIC DNA]</scope>
    <source>
        <strain evidence="2 3">24999</strain>
    </source>
</reference>
<protein>
    <submittedName>
        <fullName evidence="2">Uncharacterized protein</fullName>
    </submittedName>
</protein>
<dbReference type="EMBL" id="MLHV01000001">
    <property type="protein sequence ID" value="OHU07957.1"/>
    <property type="molecule type" value="Genomic_DNA"/>
</dbReference>
<evidence type="ECO:0000313" key="2">
    <source>
        <dbReference type="EMBL" id="OHU07957.1"/>
    </source>
</evidence>
<organism evidence="2 3">
    <name type="scientific">Mycobacterium syngnathidarum</name>
    <dbReference type="NCBI Taxonomy" id="1908205"/>
    <lineage>
        <taxon>Bacteria</taxon>
        <taxon>Bacillati</taxon>
        <taxon>Actinomycetota</taxon>
        <taxon>Actinomycetes</taxon>
        <taxon>Mycobacteriales</taxon>
        <taxon>Mycobacteriaceae</taxon>
        <taxon>Mycobacterium</taxon>
    </lineage>
</organism>
<dbReference type="AlphaFoldDB" id="A0A1S1KRF9"/>
<gene>
    <name evidence="2" type="ORF">BKG61_00975</name>
</gene>
<name>A0A1S1KRF9_9MYCO</name>
<feature type="region of interest" description="Disordered" evidence="1">
    <location>
        <begin position="1"/>
        <end position="24"/>
    </location>
</feature>
<comment type="caution">
    <text evidence="2">The sequence shown here is derived from an EMBL/GenBank/DDBJ whole genome shotgun (WGS) entry which is preliminary data.</text>
</comment>
<evidence type="ECO:0000313" key="3">
    <source>
        <dbReference type="Proteomes" id="UP000179636"/>
    </source>
</evidence>
<accession>A0A1S1KRF9</accession>
<keyword evidence="3" id="KW-1185">Reference proteome</keyword>
<feature type="region of interest" description="Disordered" evidence="1">
    <location>
        <begin position="160"/>
        <end position="195"/>
    </location>
</feature>